<evidence type="ECO:0000313" key="2">
    <source>
        <dbReference type="EMBL" id="EFG81309.1"/>
    </source>
</evidence>
<proteinExistence type="predicted"/>
<reference evidence="2 3" key="1">
    <citation type="submission" date="2010-04" db="EMBL/GenBank/DDBJ databases">
        <authorList>
            <person name="Weinstock G."/>
            <person name="Sodergren E."/>
            <person name="Clifton S."/>
            <person name="Fulton L."/>
            <person name="Fulton B."/>
            <person name="Courtney L."/>
            <person name="Fronick C."/>
            <person name="Harrison M."/>
            <person name="Strong C."/>
            <person name="Farmer C."/>
            <person name="Delahaunty K."/>
            <person name="Markovic C."/>
            <person name="Hall O."/>
            <person name="Minx P."/>
            <person name="Tomlinson C."/>
            <person name="Mitreva M."/>
            <person name="Hou S."/>
            <person name="Wollam A."/>
            <person name="Pepin K.H."/>
            <person name="Johnson M."/>
            <person name="Bhonagiri V."/>
            <person name="Zhang X."/>
            <person name="Suruliraj S."/>
            <person name="Warren W."/>
            <person name="Chinwalla A."/>
            <person name="Mardis E.R."/>
            <person name="Wilson R.K."/>
        </authorList>
    </citation>
    <scope>NUCLEOTIDE SEQUENCE [LARGE SCALE GENOMIC DNA]</scope>
    <source>
        <strain evidence="2 3">DSM 20306</strain>
    </source>
</reference>
<evidence type="ECO:0000256" key="1">
    <source>
        <dbReference type="SAM" id="MobiDB-lite"/>
    </source>
</evidence>
<feature type="compositionally biased region" description="Acidic residues" evidence="1">
    <location>
        <begin position="1"/>
        <end position="11"/>
    </location>
</feature>
<organism evidence="2 3">
    <name type="scientific">Corynebacterium ammoniagenes DSM 20306</name>
    <dbReference type="NCBI Taxonomy" id="649754"/>
    <lineage>
        <taxon>Bacteria</taxon>
        <taxon>Bacillati</taxon>
        <taxon>Actinomycetota</taxon>
        <taxon>Actinomycetes</taxon>
        <taxon>Mycobacteriales</taxon>
        <taxon>Corynebacteriaceae</taxon>
        <taxon>Corynebacterium</taxon>
    </lineage>
</organism>
<dbReference type="EMBL" id="ADNS01000012">
    <property type="protein sequence ID" value="EFG81309.1"/>
    <property type="molecule type" value="Genomic_DNA"/>
</dbReference>
<dbReference type="Proteomes" id="UP000006015">
    <property type="component" value="Unassembled WGS sequence"/>
</dbReference>
<evidence type="ECO:0000313" key="3">
    <source>
        <dbReference type="Proteomes" id="UP000006015"/>
    </source>
</evidence>
<feature type="region of interest" description="Disordered" evidence="1">
    <location>
        <begin position="1"/>
        <end position="39"/>
    </location>
</feature>
<accession>A0ABN0AEU0</accession>
<sequence length="39" mass="4635">MQVNEEREDENSELKRLRPLRSTKRCSSLKSNSEKNVWG</sequence>
<feature type="compositionally biased region" description="Polar residues" evidence="1">
    <location>
        <begin position="25"/>
        <end position="39"/>
    </location>
</feature>
<keyword evidence="3" id="KW-1185">Reference proteome</keyword>
<name>A0ABN0AEU0_CORAM</name>
<gene>
    <name evidence="2" type="ORF">HMPREF0281_01482</name>
</gene>
<comment type="caution">
    <text evidence="2">The sequence shown here is derived from an EMBL/GenBank/DDBJ whole genome shotgun (WGS) entry which is preliminary data.</text>
</comment>
<protein>
    <submittedName>
        <fullName evidence="2">Uncharacterized protein</fullName>
    </submittedName>
</protein>